<dbReference type="CDD" id="cd06267">
    <property type="entry name" value="PBP1_LacI_sugar_binding-like"/>
    <property type="match status" value="1"/>
</dbReference>
<dbReference type="PROSITE" id="PS50932">
    <property type="entry name" value="HTH_LACI_2"/>
    <property type="match status" value="1"/>
</dbReference>
<evidence type="ECO:0000256" key="4">
    <source>
        <dbReference type="SAM" id="MobiDB-lite"/>
    </source>
</evidence>
<dbReference type="Gene3D" id="3.40.50.2300">
    <property type="match status" value="2"/>
</dbReference>
<keyword evidence="3" id="KW-0804">Transcription</keyword>
<organism evidence="6 7">
    <name type="scientific">Nonomuraea deserti</name>
    <dbReference type="NCBI Taxonomy" id="1848322"/>
    <lineage>
        <taxon>Bacteria</taxon>
        <taxon>Bacillati</taxon>
        <taxon>Actinomycetota</taxon>
        <taxon>Actinomycetes</taxon>
        <taxon>Streptosporangiales</taxon>
        <taxon>Streptosporangiaceae</taxon>
        <taxon>Nonomuraea</taxon>
    </lineage>
</organism>
<sequence length="338" mass="35866">MRARLKDVAERAGVSIKTVSNVVNGHPHVSAVTRARVEAAIAELSYRPNLSARNLRSGRSGVVALAVPDLDNPYFAELATHVISAADRRGWTVLVDQTQGDPGKERLVVGGIRSHLIDGLLFSPLALTHRDLAGREDHTPMVLLGERVGRRAPYDHVGIDNVAAARAATLHLAERGRRRIAALGAQRAPSAATARLRLKGYRQALAACGLAADPSLIAHAPAWHRTGGAEAMAALLGPDAPDAVFCFNDALALGALRTLLSRGYRVPEDVMVMGFDDIEDGRFATPSLSTVSPGKALIAESAVSLLADRLAGATGEPREVRVPHRLTPRGSSPYGEFP</sequence>
<evidence type="ECO:0000256" key="3">
    <source>
        <dbReference type="ARBA" id="ARBA00023163"/>
    </source>
</evidence>
<evidence type="ECO:0000313" key="6">
    <source>
        <dbReference type="EMBL" id="TDD07459.1"/>
    </source>
</evidence>
<reference evidence="6 7" key="1">
    <citation type="submission" date="2019-03" db="EMBL/GenBank/DDBJ databases">
        <title>Draft genome sequences of novel Actinobacteria.</title>
        <authorList>
            <person name="Sahin N."/>
            <person name="Ay H."/>
            <person name="Saygin H."/>
        </authorList>
    </citation>
    <scope>NUCLEOTIDE SEQUENCE [LARGE SCALE GENOMIC DNA]</scope>
    <source>
        <strain evidence="6 7">KC310</strain>
    </source>
</reference>
<dbReference type="PANTHER" id="PTHR30146">
    <property type="entry name" value="LACI-RELATED TRANSCRIPTIONAL REPRESSOR"/>
    <property type="match status" value="1"/>
</dbReference>
<dbReference type="SUPFAM" id="SSF47413">
    <property type="entry name" value="lambda repressor-like DNA-binding domains"/>
    <property type="match status" value="1"/>
</dbReference>
<evidence type="ECO:0000259" key="5">
    <source>
        <dbReference type="PROSITE" id="PS50932"/>
    </source>
</evidence>
<evidence type="ECO:0000313" key="7">
    <source>
        <dbReference type="Proteomes" id="UP000295258"/>
    </source>
</evidence>
<feature type="region of interest" description="Disordered" evidence="4">
    <location>
        <begin position="316"/>
        <end position="338"/>
    </location>
</feature>
<evidence type="ECO:0000256" key="1">
    <source>
        <dbReference type="ARBA" id="ARBA00023015"/>
    </source>
</evidence>
<keyword evidence="2" id="KW-0238">DNA-binding</keyword>
<dbReference type="SMART" id="SM00354">
    <property type="entry name" value="HTH_LACI"/>
    <property type="match status" value="1"/>
</dbReference>
<dbReference type="CDD" id="cd01392">
    <property type="entry name" value="HTH_LacI"/>
    <property type="match status" value="1"/>
</dbReference>
<dbReference type="InterPro" id="IPR010982">
    <property type="entry name" value="Lambda_DNA-bd_dom_sf"/>
</dbReference>
<dbReference type="Pfam" id="PF00356">
    <property type="entry name" value="LacI"/>
    <property type="match status" value="1"/>
</dbReference>
<dbReference type="InterPro" id="IPR046335">
    <property type="entry name" value="LacI/GalR-like_sensor"/>
</dbReference>
<dbReference type="Pfam" id="PF13377">
    <property type="entry name" value="Peripla_BP_3"/>
    <property type="match status" value="1"/>
</dbReference>
<dbReference type="PROSITE" id="PS00356">
    <property type="entry name" value="HTH_LACI_1"/>
    <property type="match status" value="1"/>
</dbReference>
<keyword evidence="1" id="KW-0805">Transcription regulation</keyword>
<evidence type="ECO:0000256" key="2">
    <source>
        <dbReference type="ARBA" id="ARBA00023125"/>
    </source>
</evidence>
<dbReference type="RefSeq" id="WP_132595428.1">
    <property type="nucleotide sequence ID" value="NZ_SMKO01000026.1"/>
</dbReference>
<dbReference type="Gene3D" id="1.10.260.40">
    <property type="entry name" value="lambda repressor-like DNA-binding domains"/>
    <property type="match status" value="1"/>
</dbReference>
<comment type="caution">
    <text evidence="6">The sequence shown here is derived from an EMBL/GenBank/DDBJ whole genome shotgun (WGS) entry which is preliminary data.</text>
</comment>
<gene>
    <name evidence="6" type="ORF">E1292_13215</name>
</gene>
<dbReference type="AlphaFoldDB" id="A0A4R4VNR9"/>
<proteinExistence type="predicted"/>
<name>A0A4R4VNR9_9ACTN</name>
<dbReference type="PANTHER" id="PTHR30146:SF153">
    <property type="entry name" value="LACTOSE OPERON REPRESSOR"/>
    <property type="match status" value="1"/>
</dbReference>
<dbReference type="GO" id="GO:0003700">
    <property type="term" value="F:DNA-binding transcription factor activity"/>
    <property type="evidence" value="ECO:0007669"/>
    <property type="project" value="TreeGrafter"/>
</dbReference>
<dbReference type="InterPro" id="IPR028082">
    <property type="entry name" value="Peripla_BP_I"/>
</dbReference>
<dbReference type="EMBL" id="SMKO01000026">
    <property type="protein sequence ID" value="TDD07459.1"/>
    <property type="molecule type" value="Genomic_DNA"/>
</dbReference>
<protein>
    <submittedName>
        <fullName evidence="6">LacI family transcriptional regulator</fullName>
    </submittedName>
</protein>
<dbReference type="SUPFAM" id="SSF53822">
    <property type="entry name" value="Periplasmic binding protein-like I"/>
    <property type="match status" value="1"/>
</dbReference>
<keyword evidence="7" id="KW-1185">Reference proteome</keyword>
<dbReference type="Proteomes" id="UP000295258">
    <property type="component" value="Unassembled WGS sequence"/>
</dbReference>
<dbReference type="InterPro" id="IPR000843">
    <property type="entry name" value="HTH_LacI"/>
</dbReference>
<dbReference type="GO" id="GO:0000976">
    <property type="term" value="F:transcription cis-regulatory region binding"/>
    <property type="evidence" value="ECO:0007669"/>
    <property type="project" value="TreeGrafter"/>
</dbReference>
<feature type="domain" description="HTH lacI-type" evidence="5">
    <location>
        <begin position="3"/>
        <end position="57"/>
    </location>
</feature>
<accession>A0A4R4VNR9</accession>